<protein>
    <recommendedName>
        <fullName evidence="4">Secreted protein</fullName>
    </recommendedName>
</protein>
<evidence type="ECO:0000313" key="3">
    <source>
        <dbReference type="Proteomes" id="UP000815325"/>
    </source>
</evidence>
<sequence>MSRLAVKRRAGGLLLSFDFAAFLSILLAPRTVDMVLGSCQKVKVEVYAGFSLIALRRVSTSSTISA</sequence>
<keyword evidence="1" id="KW-1133">Transmembrane helix</keyword>
<accession>A0ABQ7GF70</accession>
<proteinExistence type="predicted"/>
<comment type="caution">
    <text evidence="2">The sequence shown here is derived from an EMBL/GenBank/DDBJ whole genome shotgun (WGS) entry which is preliminary data.</text>
</comment>
<evidence type="ECO:0000256" key="1">
    <source>
        <dbReference type="SAM" id="Phobius"/>
    </source>
</evidence>
<evidence type="ECO:0000313" key="2">
    <source>
        <dbReference type="EMBL" id="KAF5833250.1"/>
    </source>
</evidence>
<keyword evidence="1" id="KW-0472">Membrane</keyword>
<name>A0ABQ7GF70_DUNSA</name>
<organism evidence="2 3">
    <name type="scientific">Dunaliella salina</name>
    <name type="common">Green alga</name>
    <name type="synonym">Protococcus salinus</name>
    <dbReference type="NCBI Taxonomy" id="3046"/>
    <lineage>
        <taxon>Eukaryota</taxon>
        <taxon>Viridiplantae</taxon>
        <taxon>Chlorophyta</taxon>
        <taxon>core chlorophytes</taxon>
        <taxon>Chlorophyceae</taxon>
        <taxon>CS clade</taxon>
        <taxon>Chlamydomonadales</taxon>
        <taxon>Dunaliellaceae</taxon>
        <taxon>Dunaliella</taxon>
    </lineage>
</organism>
<evidence type="ECO:0008006" key="4">
    <source>
        <dbReference type="Google" id="ProtNLM"/>
    </source>
</evidence>
<reference evidence="2" key="1">
    <citation type="submission" date="2017-08" db="EMBL/GenBank/DDBJ databases">
        <authorList>
            <person name="Polle J.E."/>
            <person name="Barry K."/>
            <person name="Cushman J."/>
            <person name="Schmutz J."/>
            <person name="Tran D."/>
            <person name="Hathwaick L.T."/>
            <person name="Yim W.C."/>
            <person name="Jenkins J."/>
            <person name="Mckie-Krisberg Z.M."/>
            <person name="Prochnik S."/>
            <person name="Lindquist E."/>
            <person name="Dockter R.B."/>
            <person name="Adam C."/>
            <person name="Molina H."/>
            <person name="Bunkerborg J."/>
            <person name="Jin E."/>
            <person name="Buchheim M."/>
            <person name="Magnuson J."/>
        </authorList>
    </citation>
    <scope>NUCLEOTIDE SEQUENCE</scope>
    <source>
        <strain evidence="2">CCAP 19/18</strain>
    </source>
</reference>
<keyword evidence="1" id="KW-0812">Transmembrane</keyword>
<keyword evidence="3" id="KW-1185">Reference proteome</keyword>
<dbReference type="Proteomes" id="UP000815325">
    <property type="component" value="Unassembled WGS sequence"/>
</dbReference>
<feature type="transmembrane region" description="Helical" evidence="1">
    <location>
        <begin position="12"/>
        <end position="28"/>
    </location>
</feature>
<gene>
    <name evidence="2" type="ORF">DUNSADRAFT_10488</name>
</gene>
<dbReference type="EMBL" id="MU069821">
    <property type="protein sequence ID" value="KAF5833250.1"/>
    <property type="molecule type" value="Genomic_DNA"/>
</dbReference>